<comment type="caution">
    <text evidence="2">The sequence shown here is derived from an EMBL/GenBank/DDBJ whole genome shotgun (WGS) entry which is preliminary data.</text>
</comment>
<dbReference type="Proteomes" id="UP000499080">
    <property type="component" value="Unassembled WGS sequence"/>
</dbReference>
<accession>A0A4Y2HE63</accession>
<evidence type="ECO:0000313" key="2">
    <source>
        <dbReference type="EMBL" id="GBM63575.1"/>
    </source>
</evidence>
<name>A0A4Y2HE63_ARAVE</name>
<protein>
    <submittedName>
        <fullName evidence="2">Uncharacterized protein</fullName>
    </submittedName>
</protein>
<proteinExistence type="predicted"/>
<feature type="region of interest" description="Disordered" evidence="1">
    <location>
        <begin position="1"/>
        <end position="30"/>
    </location>
</feature>
<gene>
    <name evidence="2" type="ORF">AVEN_173074_1</name>
</gene>
<evidence type="ECO:0000256" key="1">
    <source>
        <dbReference type="SAM" id="MobiDB-lite"/>
    </source>
</evidence>
<sequence length="276" mass="30478">MDEFSGDKSSSTEMGNPPVLSYHGTDTGDALNRHVDKFRSTYAANGLAALRKKMGEFSGDKSPSTEKGKTPILSYHEADTGYALNGHVDKFRSTYAANWPAAARMKMGEFSGDKSPSTAKGKSPILSYHEADTGYALNGHVDKFRPTYEANRPAAARKKMDVFFGFKSSSTEKGKLPILSFHEADTDYALNGHVDQFRFTYSANRPAATREKMETSKLAKKRSYFVAAMNNTGESLKPYVGWAKKLKVSRDKSPVRREADIAKDKKVIEQNGCEKA</sequence>
<keyword evidence="3" id="KW-1185">Reference proteome</keyword>
<evidence type="ECO:0000313" key="3">
    <source>
        <dbReference type="Proteomes" id="UP000499080"/>
    </source>
</evidence>
<dbReference type="AlphaFoldDB" id="A0A4Y2HE63"/>
<reference evidence="2 3" key="1">
    <citation type="journal article" date="2019" name="Sci. Rep.">
        <title>Orb-weaving spider Araneus ventricosus genome elucidates the spidroin gene catalogue.</title>
        <authorList>
            <person name="Kono N."/>
            <person name="Nakamura H."/>
            <person name="Ohtoshi R."/>
            <person name="Moran D.A.P."/>
            <person name="Shinohara A."/>
            <person name="Yoshida Y."/>
            <person name="Fujiwara M."/>
            <person name="Mori M."/>
            <person name="Tomita M."/>
            <person name="Arakawa K."/>
        </authorList>
    </citation>
    <scope>NUCLEOTIDE SEQUENCE [LARGE SCALE GENOMIC DNA]</scope>
</reference>
<dbReference type="EMBL" id="BGPR01001876">
    <property type="protein sequence ID" value="GBM63575.1"/>
    <property type="molecule type" value="Genomic_DNA"/>
</dbReference>
<organism evidence="2 3">
    <name type="scientific">Araneus ventricosus</name>
    <name type="common">Orbweaver spider</name>
    <name type="synonym">Epeira ventricosa</name>
    <dbReference type="NCBI Taxonomy" id="182803"/>
    <lineage>
        <taxon>Eukaryota</taxon>
        <taxon>Metazoa</taxon>
        <taxon>Ecdysozoa</taxon>
        <taxon>Arthropoda</taxon>
        <taxon>Chelicerata</taxon>
        <taxon>Arachnida</taxon>
        <taxon>Araneae</taxon>
        <taxon>Araneomorphae</taxon>
        <taxon>Entelegynae</taxon>
        <taxon>Araneoidea</taxon>
        <taxon>Araneidae</taxon>
        <taxon>Araneus</taxon>
    </lineage>
</organism>